<keyword evidence="1 4" id="KW-0479">Metal-binding</keyword>
<dbReference type="AlphaFoldDB" id="A0A2V2V0A7"/>
<name>A0A2V2V0A7_TRYCR</name>
<dbReference type="VEuPathDB" id="TriTrypDB:BCY84_21741"/>
<reference evidence="6 7" key="1">
    <citation type="journal article" date="2018" name="Microb. Genom.">
        <title>Expanding an expanded genome: long-read sequencing of Trypanosoma cruzi.</title>
        <authorList>
            <person name="Berna L."/>
            <person name="Rodriguez M."/>
            <person name="Chiribao M.L."/>
            <person name="Parodi-Talice A."/>
            <person name="Pita S."/>
            <person name="Rijo G."/>
            <person name="Alvarez-Valin F."/>
            <person name="Robello C."/>
        </authorList>
    </citation>
    <scope>NUCLEOTIDE SEQUENCE [LARGE SCALE GENOMIC DNA]</scope>
    <source>
        <strain evidence="6 7">Dm28c</strain>
    </source>
</reference>
<dbReference type="Proteomes" id="UP000246121">
    <property type="component" value="Unassembled WGS sequence"/>
</dbReference>
<comment type="caution">
    <text evidence="6">The sequence shown here is derived from an EMBL/GenBank/DDBJ whole genome shotgun (WGS) entry which is preliminary data.</text>
</comment>
<evidence type="ECO:0000259" key="5">
    <source>
        <dbReference type="PROSITE" id="PS50103"/>
    </source>
</evidence>
<proteinExistence type="predicted"/>
<evidence type="ECO:0000256" key="4">
    <source>
        <dbReference type="PROSITE-ProRule" id="PRU00723"/>
    </source>
</evidence>
<evidence type="ECO:0000256" key="2">
    <source>
        <dbReference type="ARBA" id="ARBA00022771"/>
    </source>
</evidence>
<dbReference type="SMART" id="SM00356">
    <property type="entry name" value="ZnF_C3H1"/>
    <property type="match status" value="1"/>
</dbReference>
<protein>
    <submittedName>
        <fullName evidence="6">Putative zinc finger (CCCH type) protein</fullName>
    </submittedName>
</protein>
<feature type="zinc finger region" description="C3H1-type" evidence="4">
    <location>
        <begin position="14"/>
        <end position="42"/>
    </location>
</feature>
<keyword evidence="3 4" id="KW-0862">Zinc</keyword>
<sequence length="173" mass="19547">MPKANKHAEVKPSKYRTALCEFYLRQEKCPFGTRCAFAHGEHELQTEERNVELLKATGLQRLDAAIFPTPTRCSAMTAESSLNAVFPVTSLSRRHPVIVSIPCWTESRVVGFERSEPTTPGKRLDEREAAPSFSFPAREVHRARCSSRFSATCSTEAPVMYRHNPYALSTHYE</sequence>
<feature type="domain" description="C3H1-type" evidence="5">
    <location>
        <begin position="14"/>
        <end position="42"/>
    </location>
</feature>
<dbReference type="InterPro" id="IPR000571">
    <property type="entry name" value="Znf_CCCH"/>
</dbReference>
<dbReference type="Pfam" id="PF00642">
    <property type="entry name" value="zf-CCCH"/>
    <property type="match status" value="1"/>
</dbReference>
<organism evidence="6 7">
    <name type="scientific">Trypanosoma cruzi</name>
    <dbReference type="NCBI Taxonomy" id="5693"/>
    <lineage>
        <taxon>Eukaryota</taxon>
        <taxon>Discoba</taxon>
        <taxon>Euglenozoa</taxon>
        <taxon>Kinetoplastea</taxon>
        <taxon>Metakinetoplastina</taxon>
        <taxon>Trypanosomatida</taxon>
        <taxon>Trypanosomatidae</taxon>
        <taxon>Trypanosoma</taxon>
        <taxon>Schizotrypanum</taxon>
    </lineage>
</organism>
<evidence type="ECO:0000313" key="7">
    <source>
        <dbReference type="Proteomes" id="UP000246121"/>
    </source>
</evidence>
<dbReference type="VEuPathDB" id="TriTrypDB:TcBrA4_0116660"/>
<dbReference type="InterPro" id="IPR036855">
    <property type="entry name" value="Znf_CCCH_sf"/>
</dbReference>
<dbReference type="VEuPathDB" id="TriTrypDB:TcCL_ESM06441"/>
<evidence type="ECO:0000256" key="1">
    <source>
        <dbReference type="ARBA" id="ARBA00022723"/>
    </source>
</evidence>
<dbReference type="GO" id="GO:0008270">
    <property type="term" value="F:zinc ion binding"/>
    <property type="evidence" value="ECO:0007669"/>
    <property type="project" value="UniProtKB-KW"/>
</dbReference>
<dbReference type="EMBL" id="PRFA01000083">
    <property type="protein sequence ID" value="PWU87893.1"/>
    <property type="molecule type" value="Genomic_DNA"/>
</dbReference>
<evidence type="ECO:0000256" key="3">
    <source>
        <dbReference type="ARBA" id="ARBA00022833"/>
    </source>
</evidence>
<dbReference type="VEuPathDB" id="TriTrypDB:TcG_02504"/>
<dbReference type="GO" id="GO:0010468">
    <property type="term" value="P:regulation of gene expression"/>
    <property type="evidence" value="ECO:0007669"/>
    <property type="project" value="UniProtKB-ARBA"/>
</dbReference>
<dbReference type="SUPFAM" id="SSF90229">
    <property type="entry name" value="CCCH zinc finger"/>
    <property type="match status" value="1"/>
</dbReference>
<dbReference type="FunFam" id="4.10.1000.10:FF:000003">
    <property type="entry name" value="Zinc finger CCCH domain-containing protein"/>
    <property type="match status" value="1"/>
</dbReference>
<gene>
    <name evidence="6" type="ORF">C4B63_83g24</name>
</gene>
<dbReference type="GO" id="GO:0051252">
    <property type="term" value="P:regulation of RNA metabolic process"/>
    <property type="evidence" value="ECO:0007669"/>
    <property type="project" value="UniProtKB-ARBA"/>
</dbReference>
<dbReference type="VEuPathDB" id="TriTrypDB:TcCLB.506739.99"/>
<dbReference type="Gene3D" id="4.10.1000.10">
    <property type="entry name" value="Zinc finger, CCCH-type"/>
    <property type="match status" value="1"/>
</dbReference>
<dbReference type="VEuPathDB" id="TriTrypDB:TcCLB.510819.119"/>
<accession>A0A2V2V0A7</accession>
<keyword evidence="2 4" id="KW-0863">Zinc-finger</keyword>
<dbReference type="VEuPathDB" id="TriTrypDB:C3747_176g18"/>
<dbReference type="OrthoDB" id="410307at2759"/>
<dbReference type="VEuPathDB" id="TriTrypDB:C4B63_83g24"/>
<evidence type="ECO:0000313" key="6">
    <source>
        <dbReference type="EMBL" id="PWU87893.1"/>
    </source>
</evidence>
<dbReference type="PROSITE" id="PS50103">
    <property type="entry name" value="ZF_C3H1"/>
    <property type="match status" value="1"/>
</dbReference>